<protein>
    <submittedName>
        <fullName evidence="3">G2:M phase specific E3 ubiquitin protein ligase</fullName>
    </submittedName>
</protein>
<keyword evidence="4" id="KW-1185">Reference proteome</keyword>
<comment type="caution">
    <text evidence="3">The sequence shown here is derived from an EMBL/GenBank/DDBJ whole genome shotgun (WGS) entry which is preliminary data.</text>
</comment>
<reference evidence="3" key="1">
    <citation type="submission" date="2019-05" db="EMBL/GenBank/DDBJ databases">
        <title>Annotation for the trematode Fasciolopsis buski.</title>
        <authorList>
            <person name="Choi Y.-J."/>
        </authorList>
    </citation>
    <scope>NUCLEOTIDE SEQUENCE</scope>
    <source>
        <strain evidence="3">HT</strain>
        <tissue evidence="3">Whole worm</tissue>
    </source>
</reference>
<accession>A0A8E0S0X3</accession>
<keyword evidence="2" id="KW-0732">Signal</keyword>
<feature type="signal peptide" evidence="2">
    <location>
        <begin position="1"/>
        <end position="27"/>
    </location>
</feature>
<feature type="compositionally biased region" description="Basic residues" evidence="1">
    <location>
        <begin position="157"/>
        <end position="168"/>
    </location>
</feature>
<dbReference type="OrthoDB" id="6286105at2759"/>
<evidence type="ECO:0000256" key="1">
    <source>
        <dbReference type="SAM" id="MobiDB-lite"/>
    </source>
</evidence>
<dbReference type="Proteomes" id="UP000728185">
    <property type="component" value="Unassembled WGS sequence"/>
</dbReference>
<feature type="region of interest" description="Disordered" evidence="1">
    <location>
        <begin position="154"/>
        <end position="187"/>
    </location>
</feature>
<dbReference type="GO" id="GO:0005634">
    <property type="term" value="C:nucleus"/>
    <property type="evidence" value="ECO:0007669"/>
    <property type="project" value="TreeGrafter"/>
</dbReference>
<organism evidence="3 4">
    <name type="scientific">Fasciolopsis buskii</name>
    <dbReference type="NCBI Taxonomy" id="27845"/>
    <lineage>
        <taxon>Eukaryota</taxon>
        <taxon>Metazoa</taxon>
        <taxon>Spiralia</taxon>
        <taxon>Lophotrochozoa</taxon>
        <taxon>Platyhelminthes</taxon>
        <taxon>Trematoda</taxon>
        <taxon>Digenea</taxon>
        <taxon>Plagiorchiida</taxon>
        <taxon>Echinostomata</taxon>
        <taxon>Echinostomatoidea</taxon>
        <taxon>Fasciolidae</taxon>
        <taxon>Fasciolopsis</taxon>
    </lineage>
</organism>
<feature type="region of interest" description="Disordered" evidence="1">
    <location>
        <begin position="123"/>
        <end position="142"/>
    </location>
</feature>
<dbReference type="EMBL" id="LUCM01005183">
    <property type="protein sequence ID" value="KAA0193208.1"/>
    <property type="molecule type" value="Genomic_DNA"/>
</dbReference>
<gene>
    <name evidence="3" type="ORF">FBUS_00160</name>
</gene>
<name>A0A8E0S0X3_9TREM</name>
<proteinExistence type="predicted"/>
<dbReference type="InterPro" id="IPR051188">
    <property type="entry name" value="PHD-type_Zinc_Finger"/>
</dbReference>
<dbReference type="AlphaFoldDB" id="A0A8E0S0X3"/>
<feature type="region of interest" description="Disordered" evidence="1">
    <location>
        <begin position="64"/>
        <end position="99"/>
    </location>
</feature>
<evidence type="ECO:0000313" key="3">
    <source>
        <dbReference type="EMBL" id="KAA0193208.1"/>
    </source>
</evidence>
<feature type="chain" id="PRO_5034914893" evidence="2">
    <location>
        <begin position="28"/>
        <end position="229"/>
    </location>
</feature>
<sequence length="229" mass="25316">MCCPKAWMHRSCIAGFAVSAALHYVKCPYCADKQTFIRSIIDAGIWVPDRDAAWELEPGAFADLAPVDENGENSSSSSDSDTVEKGNVNTNERSSRRLGSIAVQAELSVPADASDSECFGISEPSQLSVQPMPSRRAEQSKPILSLVWTPQLNQSSRGRRLSRPRRFTHQSTFDHPKSPPQPTATRRVRRRLSLYSRDSVSLGSHVESRLRQVTLGTFLASLRMSSVPE</sequence>
<dbReference type="PANTHER" id="PTHR12420">
    <property type="entry name" value="PHD FINGER PROTEIN"/>
    <property type="match status" value="1"/>
</dbReference>
<dbReference type="PANTHER" id="PTHR12420:SF42">
    <property type="entry name" value="G2_M PHASE-SPECIFIC E3 UBIQUITIN-PROTEIN LIGASE"/>
    <property type="match status" value="1"/>
</dbReference>
<evidence type="ECO:0000256" key="2">
    <source>
        <dbReference type="SAM" id="SignalP"/>
    </source>
</evidence>
<evidence type="ECO:0000313" key="4">
    <source>
        <dbReference type="Proteomes" id="UP000728185"/>
    </source>
</evidence>